<reference evidence="4" key="1">
    <citation type="submission" date="2022-04" db="UniProtKB">
        <authorList>
            <consortium name="RefSeq"/>
        </authorList>
    </citation>
    <scope>IDENTIFICATION</scope>
</reference>
<dbReference type="InterPro" id="IPR051368">
    <property type="entry name" value="SerProtInhib-TIL_Domain"/>
</dbReference>
<gene>
    <name evidence="4 5" type="primary">LOC105681215</name>
</gene>
<dbReference type="InterPro" id="IPR036084">
    <property type="entry name" value="Ser_inhib-like_sf"/>
</dbReference>
<dbReference type="RefSeq" id="XP_012244894.1">
    <property type="nucleotide sequence ID" value="XM_012389471.3"/>
</dbReference>
<evidence type="ECO:0000313" key="3">
    <source>
        <dbReference type="Proteomes" id="UP000515180"/>
    </source>
</evidence>
<proteinExistence type="predicted"/>
<evidence type="ECO:0000313" key="4">
    <source>
        <dbReference type="RefSeq" id="XP_012244894.1"/>
    </source>
</evidence>
<dbReference type="GeneID" id="105681215"/>
<dbReference type="AlphaFoldDB" id="A0A6P3V0Q4"/>
<evidence type="ECO:0000256" key="2">
    <source>
        <dbReference type="SAM" id="SignalP"/>
    </source>
</evidence>
<dbReference type="Gene3D" id="2.10.25.10">
    <property type="entry name" value="Laminin"/>
    <property type="match status" value="1"/>
</dbReference>
<dbReference type="PANTHER" id="PTHR23259:SF70">
    <property type="entry name" value="ACCESSORY GLAND PROTEIN ACP62F-RELATED"/>
    <property type="match status" value="1"/>
</dbReference>
<dbReference type="KEGG" id="bim:105681215"/>
<evidence type="ECO:0000313" key="5">
    <source>
        <dbReference type="RefSeq" id="XP_012244895.1"/>
    </source>
</evidence>
<dbReference type="RefSeq" id="XP_012244895.1">
    <property type="nucleotide sequence ID" value="XM_012389472.3"/>
</dbReference>
<protein>
    <submittedName>
        <fullName evidence="4">Cysteine-rich venom protein 1-like isoform X1</fullName>
    </submittedName>
</protein>
<keyword evidence="2" id="KW-0732">Signal</keyword>
<dbReference type="PANTHER" id="PTHR23259">
    <property type="entry name" value="RIDDLE"/>
    <property type="match status" value="1"/>
</dbReference>
<accession>A0A6P3V0Q4</accession>
<dbReference type="Proteomes" id="UP000515180">
    <property type="component" value="Unplaced"/>
</dbReference>
<evidence type="ECO:0000256" key="1">
    <source>
        <dbReference type="ARBA" id="ARBA00023157"/>
    </source>
</evidence>
<dbReference type="OrthoDB" id="7612169at2759"/>
<sequence>MPPYVVAFLLVVVVLADLGSTATASVCSTNEEWIRCGLSCEPSCDDRHPNITNPCPRSSRSRRSLRIELFPGGPGPVCVSGPSCQCVGGTLRNEATNECVLPENCP</sequence>
<name>A0A6P3V0Q4_BOMIM</name>
<feature type="chain" id="PRO_5044646557" evidence="2">
    <location>
        <begin position="25"/>
        <end position="106"/>
    </location>
</feature>
<organism evidence="4">
    <name type="scientific">Bombus impatiens</name>
    <name type="common">Bumblebee</name>
    <dbReference type="NCBI Taxonomy" id="132113"/>
    <lineage>
        <taxon>Eukaryota</taxon>
        <taxon>Metazoa</taxon>
        <taxon>Ecdysozoa</taxon>
        <taxon>Arthropoda</taxon>
        <taxon>Hexapoda</taxon>
        <taxon>Insecta</taxon>
        <taxon>Pterygota</taxon>
        <taxon>Neoptera</taxon>
        <taxon>Endopterygota</taxon>
        <taxon>Hymenoptera</taxon>
        <taxon>Apocrita</taxon>
        <taxon>Aculeata</taxon>
        <taxon>Apoidea</taxon>
        <taxon>Anthophila</taxon>
        <taxon>Apidae</taxon>
        <taxon>Bombus</taxon>
        <taxon>Pyrobombus</taxon>
    </lineage>
</organism>
<dbReference type="SUPFAM" id="SSF57567">
    <property type="entry name" value="Serine protease inhibitors"/>
    <property type="match status" value="1"/>
</dbReference>
<keyword evidence="1" id="KW-1015">Disulfide bond</keyword>
<feature type="signal peptide" evidence="2">
    <location>
        <begin position="1"/>
        <end position="24"/>
    </location>
</feature>
<keyword evidence="3" id="KW-1185">Reference proteome</keyword>